<evidence type="ECO:0000313" key="2">
    <source>
        <dbReference type="EMBL" id="CUX61256.1"/>
    </source>
</evidence>
<reference evidence="3" key="1">
    <citation type="submission" date="2016-01" db="EMBL/GenBank/DDBJ databases">
        <authorList>
            <person name="Regsiter A."/>
            <person name="william w."/>
        </authorList>
    </citation>
    <scope>NUCLEOTIDE SEQUENCE [LARGE SCALE GENOMIC DNA]</scope>
    <source>
        <strain evidence="3">CFBP 6623</strain>
    </source>
</reference>
<organism evidence="2 3">
    <name type="scientific">Agrobacterium tomkonis CFBP 6623</name>
    <dbReference type="NCBI Taxonomy" id="1183432"/>
    <lineage>
        <taxon>Bacteria</taxon>
        <taxon>Pseudomonadati</taxon>
        <taxon>Pseudomonadota</taxon>
        <taxon>Alphaproteobacteria</taxon>
        <taxon>Hyphomicrobiales</taxon>
        <taxon>Rhizobiaceae</taxon>
        <taxon>Rhizobium/Agrobacterium group</taxon>
        <taxon>Agrobacterium</taxon>
        <taxon>Agrobacterium tumefaciens complex</taxon>
    </lineage>
</organism>
<gene>
    <name evidence="2" type="ORF">AGR3A_Lc180073</name>
</gene>
<proteinExistence type="predicted"/>
<keyword evidence="3" id="KW-1185">Reference proteome</keyword>
<name>A0A1S7S1N4_9HYPH</name>
<accession>A0A1S7S1N4</accession>
<evidence type="ECO:0000256" key="1">
    <source>
        <dbReference type="SAM" id="MobiDB-lite"/>
    </source>
</evidence>
<evidence type="ECO:0000313" key="3">
    <source>
        <dbReference type="Proteomes" id="UP000191988"/>
    </source>
</evidence>
<protein>
    <submittedName>
        <fullName evidence="2">Uncharacterized protein</fullName>
    </submittedName>
</protein>
<dbReference type="EMBL" id="FBWK01000054">
    <property type="protein sequence ID" value="CUX61256.1"/>
    <property type="molecule type" value="Genomic_DNA"/>
</dbReference>
<dbReference type="STRING" id="1183432.AGR3A_Lc180073"/>
<sequence length="59" mass="6235">MAPTSPKWTRTPEIPWHSPVSSSAADVRKTRVAQAPVTGGAWSLTKNRLMTDAGSQSAG</sequence>
<feature type="region of interest" description="Disordered" evidence="1">
    <location>
        <begin position="1"/>
        <end position="39"/>
    </location>
</feature>
<dbReference type="Proteomes" id="UP000191988">
    <property type="component" value="Unassembled WGS sequence"/>
</dbReference>
<dbReference type="AlphaFoldDB" id="A0A1S7S1N4"/>